<evidence type="ECO:0000256" key="4">
    <source>
        <dbReference type="ARBA" id="ARBA00023136"/>
    </source>
</evidence>
<comment type="subcellular location">
    <subcellularLocation>
        <location evidence="1">Endomembrane system</location>
        <topology evidence="1">Multi-pass membrane protein</topology>
    </subcellularLocation>
</comment>
<dbReference type="PANTHER" id="PTHR37314:SF4">
    <property type="entry name" value="UPF0700 TRANSMEMBRANE PROTEIN YOAK"/>
    <property type="match status" value="1"/>
</dbReference>
<keyword evidence="2 5" id="KW-0812">Transmembrane</keyword>
<feature type="transmembrane region" description="Helical" evidence="5">
    <location>
        <begin position="360"/>
        <end position="384"/>
    </location>
</feature>
<evidence type="ECO:0000313" key="8">
    <source>
        <dbReference type="Proteomes" id="UP000318141"/>
    </source>
</evidence>
<evidence type="ECO:0000256" key="5">
    <source>
        <dbReference type="SAM" id="Phobius"/>
    </source>
</evidence>
<name>A0A562BT73_9BURK</name>
<dbReference type="Pfam" id="PF06912">
    <property type="entry name" value="DUF1275"/>
    <property type="match status" value="1"/>
</dbReference>
<feature type="domain" description="DUF1232" evidence="6">
    <location>
        <begin position="295"/>
        <end position="331"/>
    </location>
</feature>
<evidence type="ECO:0000256" key="1">
    <source>
        <dbReference type="ARBA" id="ARBA00004127"/>
    </source>
</evidence>
<keyword evidence="8" id="KW-1185">Reference proteome</keyword>
<feature type="transmembrane region" description="Helical" evidence="5">
    <location>
        <begin position="64"/>
        <end position="88"/>
    </location>
</feature>
<feature type="transmembrane region" description="Helical" evidence="5">
    <location>
        <begin position="127"/>
        <end position="147"/>
    </location>
</feature>
<evidence type="ECO:0000259" key="6">
    <source>
        <dbReference type="Pfam" id="PF06803"/>
    </source>
</evidence>
<proteinExistence type="predicted"/>
<feature type="transmembrane region" description="Helical" evidence="5">
    <location>
        <begin position="297"/>
        <end position="313"/>
    </location>
</feature>
<dbReference type="Proteomes" id="UP000318141">
    <property type="component" value="Unassembled WGS sequence"/>
</dbReference>
<feature type="transmembrane region" description="Helical" evidence="5">
    <location>
        <begin position="228"/>
        <end position="248"/>
    </location>
</feature>
<evidence type="ECO:0000313" key="7">
    <source>
        <dbReference type="EMBL" id="TWG88441.1"/>
    </source>
</evidence>
<feature type="transmembrane region" description="Helical" evidence="5">
    <location>
        <begin position="22"/>
        <end position="44"/>
    </location>
</feature>
<dbReference type="PANTHER" id="PTHR37314">
    <property type="entry name" value="SLR0142 PROTEIN"/>
    <property type="match status" value="1"/>
</dbReference>
<comment type="caution">
    <text evidence="7">The sequence shown here is derived from an EMBL/GenBank/DDBJ whole genome shotgun (WGS) entry which is preliminary data.</text>
</comment>
<dbReference type="InterPro" id="IPR010699">
    <property type="entry name" value="DUF1275"/>
</dbReference>
<keyword evidence="4 5" id="KW-0472">Membrane</keyword>
<sequence>MPISYLRRLTGTRRSPEANWRLARYLAFVAGAINAGGFLAVHQYTSHMSGIVAAMADNLAVGSVTLALGGLAALLSFIAGAACTAVMVNWARRARLRSEYALPLMLEAVLLLCFGLLGGNLERHEPLFVPATVMVLCFIMGLQNALITKVSRAEIRTTHITGMVTDIGIELGKLFYWNGPRHTRHMDCGSARHAPVLANRFKLRVLTTLVALFFVGGVLGALGFKALGFSMTLLFAALLGVLAVVPIVDDMRLRARRVRRGDGAVARLRRWAAAIKVDVLAVWLAARDPRTPWRARVLALLVAAYALSPIDLIPDFIPVLGYLDEALLIPLGILLVVRLVPRAQMEEHRAAARLSARRPVSWASAAVFVGIWLLLAGVCARWFIARMA</sequence>
<dbReference type="GO" id="GO:0012505">
    <property type="term" value="C:endomembrane system"/>
    <property type="evidence" value="ECO:0007669"/>
    <property type="project" value="UniProtKB-SubCell"/>
</dbReference>
<accession>A0A562BT73</accession>
<protein>
    <submittedName>
        <fullName evidence="7">Uncharacterized membrane protein YkvA (DUF1232 family)</fullName>
    </submittedName>
</protein>
<feature type="transmembrane region" description="Helical" evidence="5">
    <location>
        <begin position="319"/>
        <end position="340"/>
    </location>
</feature>
<reference evidence="7 8" key="1">
    <citation type="submission" date="2019-07" db="EMBL/GenBank/DDBJ databases">
        <title>Genome sequencing of lignin-degrading bacterial isolates.</title>
        <authorList>
            <person name="Gladden J."/>
        </authorList>
    </citation>
    <scope>NUCLEOTIDE SEQUENCE [LARGE SCALE GENOMIC DNA]</scope>
    <source>
        <strain evidence="7 8">J11</strain>
    </source>
</reference>
<evidence type="ECO:0000256" key="3">
    <source>
        <dbReference type="ARBA" id="ARBA00022989"/>
    </source>
</evidence>
<gene>
    <name evidence="7" type="ORF">L602_001200000340</name>
</gene>
<dbReference type="InterPro" id="IPR010652">
    <property type="entry name" value="DUF1232"/>
</dbReference>
<evidence type="ECO:0000256" key="2">
    <source>
        <dbReference type="ARBA" id="ARBA00022692"/>
    </source>
</evidence>
<feature type="transmembrane region" description="Helical" evidence="5">
    <location>
        <begin position="203"/>
        <end position="222"/>
    </location>
</feature>
<organism evidence="7 8">
    <name type="scientific">Cupriavidus gilardii J11</name>
    <dbReference type="NCBI Taxonomy" id="936133"/>
    <lineage>
        <taxon>Bacteria</taxon>
        <taxon>Pseudomonadati</taxon>
        <taxon>Pseudomonadota</taxon>
        <taxon>Betaproteobacteria</taxon>
        <taxon>Burkholderiales</taxon>
        <taxon>Burkholderiaceae</taxon>
        <taxon>Cupriavidus</taxon>
    </lineage>
</organism>
<dbReference type="EMBL" id="VLJN01000004">
    <property type="protein sequence ID" value="TWG88441.1"/>
    <property type="molecule type" value="Genomic_DNA"/>
</dbReference>
<feature type="transmembrane region" description="Helical" evidence="5">
    <location>
        <begin position="100"/>
        <end position="121"/>
    </location>
</feature>
<keyword evidence="3 5" id="KW-1133">Transmembrane helix</keyword>
<dbReference type="AlphaFoldDB" id="A0A562BT73"/>
<dbReference type="Pfam" id="PF06803">
    <property type="entry name" value="DUF1232"/>
    <property type="match status" value="1"/>
</dbReference>
<dbReference type="OrthoDB" id="270162at2"/>